<feature type="chain" id="PRO_5020303696" evidence="1">
    <location>
        <begin position="32"/>
        <end position="111"/>
    </location>
</feature>
<reference evidence="2 3" key="1">
    <citation type="submission" date="2019-03" db="EMBL/GenBank/DDBJ databases">
        <title>Genomic Encyclopedia of Archaeal and Bacterial Type Strains, Phase II (KMG-II): from individual species to whole genera.</title>
        <authorList>
            <person name="Goeker M."/>
        </authorList>
    </citation>
    <scope>NUCLEOTIDE SEQUENCE [LARGE SCALE GENOMIC DNA]</scope>
    <source>
        <strain evidence="2 3">DSM 26433</strain>
    </source>
</reference>
<gene>
    <name evidence="2" type="ORF">BXY66_3108</name>
</gene>
<dbReference type="EMBL" id="SMGR01000003">
    <property type="protein sequence ID" value="TCL00466.1"/>
    <property type="molecule type" value="Genomic_DNA"/>
</dbReference>
<dbReference type="RefSeq" id="WP_132861242.1">
    <property type="nucleotide sequence ID" value="NZ_SMGR01000003.1"/>
</dbReference>
<sequence>MPDKNDLRILALCAAMGCAFLTSFLVGEANAEERKRPAPPFAAIGAGLGMSEEQVAGCFPKPDQTVNGESPRRSEMRAVIGCLMEQDASLTGEEIVRVLKDNKPDRGGKRG</sequence>
<keyword evidence="3" id="KW-1185">Reference proteome</keyword>
<organism evidence="2 3">
    <name type="scientific">Shimia isoporae</name>
    <dbReference type="NCBI Taxonomy" id="647720"/>
    <lineage>
        <taxon>Bacteria</taxon>
        <taxon>Pseudomonadati</taxon>
        <taxon>Pseudomonadota</taxon>
        <taxon>Alphaproteobacteria</taxon>
        <taxon>Rhodobacterales</taxon>
        <taxon>Roseobacteraceae</taxon>
    </lineage>
</organism>
<evidence type="ECO:0000256" key="1">
    <source>
        <dbReference type="SAM" id="SignalP"/>
    </source>
</evidence>
<comment type="caution">
    <text evidence="2">The sequence shown here is derived from an EMBL/GenBank/DDBJ whole genome shotgun (WGS) entry which is preliminary data.</text>
</comment>
<evidence type="ECO:0000313" key="2">
    <source>
        <dbReference type="EMBL" id="TCL00466.1"/>
    </source>
</evidence>
<evidence type="ECO:0000313" key="3">
    <source>
        <dbReference type="Proteomes" id="UP000295673"/>
    </source>
</evidence>
<name>A0A4R1NAN7_9RHOB</name>
<dbReference type="OrthoDB" id="9840067at2"/>
<protein>
    <submittedName>
        <fullName evidence="2">Uncharacterized protein</fullName>
    </submittedName>
</protein>
<accession>A0A4R1NAN7</accession>
<dbReference type="AlphaFoldDB" id="A0A4R1NAN7"/>
<proteinExistence type="predicted"/>
<feature type="signal peptide" evidence="1">
    <location>
        <begin position="1"/>
        <end position="31"/>
    </location>
</feature>
<keyword evidence="1" id="KW-0732">Signal</keyword>
<dbReference type="Proteomes" id="UP000295673">
    <property type="component" value="Unassembled WGS sequence"/>
</dbReference>